<evidence type="ECO:0008006" key="4">
    <source>
        <dbReference type="Google" id="ProtNLM"/>
    </source>
</evidence>
<dbReference type="EMBL" id="CAJNOQ010013731">
    <property type="protein sequence ID" value="CAF1327668.1"/>
    <property type="molecule type" value="Genomic_DNA"/>
</dbReference>
<sequence length="296" mass="35114">MLGDLSNEILLITFEHLPITARILSFYNLKSRLNSLIEDPDTKIDLDLSVLTKHEFDFCCSIGLPIIVHTHIKSLTLSNERTFGAVELLLSMYDIEHIFTKLTRLKLFKLILPTPSQLERIQNKLKYLTQLSYFLIKTNALYNYTDIQHIIRTTIFSNSCNESQLIQFTSLKLTHLILTIGLLNFEFIEWLLKQCLQLQYLSLTFNGKGKLIDGKQYEKLLISLSELKRVHFDIINDHISYTREELNIFAFSFQTRFWIEHEWFIQCDHDRINSTLHYYSRPLKKQYILPVYLWKR</sequence>
<proteinExistence type="predicted"/>
<evidence type="ECO:0000313" key="2">
    <source>
        <dbReference type="EMBL" id="CAF4178587.1"/>
    </source>
</evidence>
<gene>
    <name evidence="1" type="ORF">GPM918_LOCUS29788</name>
    <name evidence="2" type="ORF">SRO942_LOCUS30382</name>
</gene>
<reference evidence="1" key="1">
    <citation type="submission" date="2021-02" db="EMBL/GenBank/DDBJ databases">
        <authorList>
            <person name="Nowell W R."/>
        </authorList>
    </citation>
    <scope>NUCLEOTIDE SEQUENCE</scope>
</reference>
<organism evidence="1 3">
    <name type="scientific">Didymodactylos carnosus</name>
    <dbReference type="NCBI Taxonomy" id="1234261"/>
    <lineage>
        <taxon>Eukaryota</taxon>
        <taxon>Metazoa</taxon>
        <taxon>Spiralia</taxon>
        <taxon>Gnathifera</taxon>
        <taxon>Rotifera</taxon>
        <taxon>Eurotatoria</taxon>
        <taxon>Bdelloidea</taxon>
        <taxon>Philodinida</taxon>
        <taxon>Philodinidae</taxon>
        <taxon>Didymodactylos</taxon>
    </lineage>
</organism>
<protein>
    <recommendedName>
        <fullName evidence="4">F-box domain-containing protein</fullName>
    </recommendedName>
</protein>
<name>A0A815FMU3_9BILA</name>
<keyword evidence="3" id="KW-1185">Reference proteome</keyword>
<dbReference type="AlphaFoldDB" id="A0A815FMU3"/>
<dbReference type="Proteomes" id="UP000681722">
    <property type="component" value="Unassembled WGS sequence"/>
</dbReference>
<accession>A0A815FMU3</accession>
<evidence type="ECO:0000313" key="1">
    <source>
        <dbReference type="EMBL" id="CAF1327668.1"/>
    </source>
</evidence>
<dbReference type="Proteomes" id="UP000663829">
    <property type="component" value="Unassembled WGS sequence"/>
</dbReference>
<dbReference type="EMBL" id="CAJOBC010051283">
    <property type="protein sequence ID" value="CAF4178587.1"/>
    <property type="molecule type" value="Genomic_DNA"/>
</dbReference>
<evidence type="ECO:0000313" key="3">
    <source>
        <dbReference type="Proteomes" id="UP000663829"/>
    </source>
</evidence>
<comment type="caution">
    <text evidence="1">The sequence shown here is derived from an EMBL/GenBank/DDBJ whole genome shotgun (WGS) entry which is preliminary data.</text>
</comment>